<keyword evidence="3" id="KW-0238">DNA-binding</keyword>
<evidence type="ECO:0000256" key="5">
    <source>
        <dbReference type="SAM" id="MobiDB-lite"/>
    </source>
</evidence>
<dbReference type="Pfam" id="PF13377">
    <property type="entry name" value="Peripla_BP_3"/>
    <property type="match status" value="1"/>
</dbReference>
<feature type="region of interest" description="Disordered" evidence="5">
    <location>
        <begin position="341"/>
        <end position="363"/>
    </location>
</feature>
<evidence type="ECO:0000313" key="7">
    <source>
        <dbReference type="EMBL" id="KKN96357.1"/>
    </source>
</evidence>
<dbReference type="InterPro" id="IPR010982">
    <property type="entry name" value="Lambda_DNA-bd_dom_sf"/>
</dbReference>
<dbReference type="InterPro" id="IPR046335">
    <property type="entry name" value="LacI/GalR-like_sensor"/>
</dbReference>
<protein>
    <recommendedName>
        <fullName evidence="6">HTH lacI-type domain-containing protein</fullName>
    </recommendedName>
</protein>
<dbReference type="SUPFAM" id="SSF47413">
    <property type="entry name" value="lambda repressor-like DNA-binding domains"/>
    <property type="match status" value="1"/>
</dbReference>
<name>A0A0F9V9D1_9ZZZZ</name>
<dbReference type="CDD" id="cd06278">
    <property type="entry name" value="PBP1_LacI-like"/>
    <property type="match status" value="1"/>
</dbReference>
<dbReference type="InterPro" id="IPR000843">
    <property type="entry name" value="HTH_LacI"/>
</dbReference>
<evidence type="ECO:0000256" key="2">
    <source>
        <dbReference type="ARBA" id="ARBA00023015"/>
    </source>
</evidence>
<dbReference type="Gene3D" id="1.10.260.40">
    <property type="entry name" value="lambda repressor-like DNA-binding domains"/>
    <property type="match status" value="1"/>
</dbReference>
<accession>A0A0F9V9D1</accession>
<sequence length="363" mass="39252">MSGNIYSPGPPRRRVTALDVARRAGVSRSAVSRSLTEGASVSAETRRKVLRAAKELGYHRNALVRGMVRRRSGIIGIVAGRLDNPFIAVALERLSRRLQQEGLKSLIYSGDAENDLKVALPSMIEYRVDGCFFLSNDLSPSAAAKYTKLGIPLIVVFNSDMEGISDHGNEVPVGAVSVDNVEMSAHVADLLLDSGYTRLAYVAGLPAATTSRERRRGFEDRLAVRGAQLAAVAIGNFNYADGLVAARTLLSAAERPDAIYAANDLMAMAAMDVARREFGLDVPNDLAVVGFDDIPVTVNAAYELTTIRQPIGEMIDTATDMMLGFIEDPARRPLEIRLKSELVQRGSTGRRPASPRQNDNPAQ</sequence>
<dbReference type="InterPro" id="IPR028082">
    <property type="entry name" value="Peripla_BP_I"/>
</dbReference>
<dbReference type="PROSITE" id="PS50932">
    <property type="entry name" value="HTH_LACI_2"/>
    <property type="match status" value="1"/>
</dbReference>
<comment type="caution">
    <text evidence="7">The sequence shown here is derived from an EMBL/GenBank/DDBJ whole genome shotgun (WGS) entry which is preliminary data.</text>
</comment>
<keyword evidence="2" id="KW-0805">Transcription regulation</keyword>
<dbReference type="PANTHER" id="PTHR30146:SF95">
    <property type="entry name" value="RIBOSE OPERON REPRESSOR"/>
    <property type="match status" value="1"/>
</dbReference>
<organism evidence="7">
    <name type="scientific">marine sediment metagenome</name>
    <dbReference type="NCBI Taxonomy" id="412755"/>
    <lineage>
        <taxon>unclassified sequences</taxon>
        <taxon>metagenomes</taxon>
        <taxon>ecological metagenomes</taxon>
    </lineage>
</organism>
<dbReference type="GO" id="GO:0003700">
    <property type="term" value="F:DNA-binding transcription factor activity"/>
    <property type="evidence" value="ECO:0007669"/>
    <property type="project" value="TreeGrafter"/>
</dbReference>
<proteinExistence type="predicted"/>
<dbReference type="GO" id="GO:0000976">
    <property type="term" value="F:transcription cis-regulatory region binding"/>
    <property type="evidence" value="ECO:0007669"/>
    <property type="project" value="TreeGrafter"/>
</dbReference>
<dbReference type="AlphaFoldDB" id="A0A0F9V9D1"/>
<dbReference type="Pfam" id="PF00356">
    <property type="entry name" value="LacI"/>
    <property type="match status" value="1"/>
</dbReference>
<reference evidence="7" key="1">
    <citation type="journal article" date="2015" name="Nature">
        <title>Complex archaea that bridge the gap between prokaryotes and eukaryotes.</title>
        <authorList>
            <person name="Spang A."/>
            <person name="Saw J.H."/>
            <person name="Jorgensen S.L."/>
            <person name="Zaremba-Niedzwiedzka K."/>
            <person name="Martijn J."/>
            <person name="Lind A.E."/>
            <person name="van Eijk R."/>
            <person name="Schleper C."/>
            <person name="Guy L."/>
            <person name="Ettema T.J."/>
        </authorList>
    </citation>
    <scope>NUCLEOTIDE SEQUENCE</scope>
</reference>
<dbReference type="SMART" id="SM00354">
    <property type="entry name" value="HTH_LACI"/>
    <property type="match status" value="1"/>
</dbReference>
<gene>
    <name evidence="7" type="ORF">LCGC14_0169500</name>
</gene>
<dbReference type="EMBL" id="LAZR01000065">
    <property type="protein sequence ID" value="KKN96357.1"/>
    <property type="molecule type" value="Genomic_DNA"/>
</dbReference>
<evidence type="ECO:0000256" key="3">
    <source>
        <dbReference type="ARBA" id="ARBA00023125"/>
    </source>
</evidence>
<dbReference type="PANTHER" id="PTHR30146">
    <property type="entry name" value="LACI-RELATED TRANSCRIPTIONAL REPRESSOR"/>
    <property type="match status" value="1"/>
</dbReference>
<keyword evidence="1" id="KW-0678">Repressor</keyword>
<dbReference type="CDD" id="cd01392">
    <property type="entry name" value="HTH_LacI"/>
    <property type="match status" value="1"/>
</dbReference>
<keyword evidence="4" id="KW-0804">Transcription</keyword>
<dbReference type="SUPFAM" id="SSF53822">
    <property type="entry name" value="Periplasmic binding protein-like I"/>
    <property type="match status" value="1"/>
</dbReference>
<evidence type="ECO:0000259" key="6">
    <source>
        <dbReference type="PROSITE" id="PS50932"/>
    </source>
</evidence>
<evidence type="ECO:0000256" key="1">
    <source>
        <dbReference type="ARBA" id="ARBA00022491"/>
    </source>
</evidence>
<dbReference type="Gene3D" id="3.40.50.2300">
    <property type="match status" value="2"/>
</dbReference>
<feature type="domain" description="HTH lacI-type" evidence="6">
    <location>
        <begin position="15"/>
        <end position="69"/>
    </location>
</feature>
<evidence type="ECO:0000256" key="4">
    <source>
        <dbReference type="ARBA" id="ARBA00023163"/>
    </source>
</evidence>